<gene>
    <name evidence="2" type="ORF">P8C59_003336</name>
</gene>
<organism evidence="2 3">
    <name type="scientific">Phyllachora maydis</name>
    <dbReference type="NCBI Taxonomy" id="1825666"/>
    <lineage>
        <taxon>Eukaryota</taxon>
        <taxon>Fungi</taxon>
        <taxon>Dikarya</taxon>
        <taxon>Ascomycota</taxon>
        <taxon>Pezizomycotina</taxon>
        <taxon>Sordariomycetes</taxon>
        <taxon>Sordariomycetidae</taxon>
        <taxon>Phyllachorales</taxon>
        <taxon>Phyllachoraceae</taxon>
        <taxon>Phyllachora</taxon>
    </lineage>
</organism>
<comment type="similarity">
    <text evidence="1">Belongs to the DNA mismatch repair MutL/HexB family.</text>
</comment>
<proteinExistence type="inferred from homology"/>
<protein>
    <submittedName>
        <fullName evidence="2">Uncharacterized protein</fullName>
    </submittedName>
</protein>
<dbReference type="GO" id="GO:0006298">
    <property type="term" value="P:mismatch repair"/>
    <property type="evidence" value="ECO:0007669"/>
    <property type="project" value="InterPro"/>
</dbReference>
<evidence type="ECO:0000313" key="3">
    <source>
        <dbReference type="Proteomes" id="UP001217918"/>
    </source>
</evidence>
<dbReference type="Gene3D" id="3.30.565.10">
    <property type="entry name" value="Histidine kinase-like ATPase, C-terminal domain"/>
    <property type="match status" value="1"/>
</dbReference>
<evidence type="ECO:0000256" key="1">
    <source>
        <dbReference type="ARBA" id="ARBA00006082"/>
    </source>
</evidence>
<comment type="caution">
    <text evidence="2">The sequence shown here is derived from an EMBL/GenBank/DDBJ whole genome shotgun (WGS) entry which is preliminary data.</text>
</comment>
<keyword evidence="3" id="KW-1185">Reference proteome</keyword>
<sequence length="216" mass="22773">MAITLLPKPAIAQLGSTLTIASSAVLVKELLDNSLDAGSTAVDIFISTDTVERIEVRDNGCGIPAEDFHLLGQRSCTSKLDNVGDLERIGGSSLGFRGQALASIHELADVAIVTRTSQETVGSVLRLSPEGGAIKVQSKASPPGTTVTVHGLFQCFPVRRRVAEAGAKKTVASITELLKGYAMARPHISFGPFISVDSRPLSPERGTVKAISLFYD</sequence>
<dbReference type="GO" id="GO:0032389">
    <property type="term" value="C:MutLalpha complex"/>
    <property type="evidence" value="ECO:0007669"/>
    <property type="project" value="TreeGrafter"/>
</dbReference>
<dbReference type="InterPro" id="IPR038973">
    <property type="entry name" value="MutL/Mlh/Pms-like"/>
</dbReference>
<dbReference type="Pfam" id="PF13589">
    <property type="entry name" value="HATPase_c_3"/>
    <property type="match status" value="1"/>
</dbReference>
<dbReference type="EMBL" id="JAQQPM010000002">
    <property type="protein sequence ID" value="KAK2068708.1"/>
    <property type="molecule type" value="Genomic_DNA"/>
</dbReference>
<dbReference type="PANTHER" id="PTHR10073:SF41">
    <property type="entry name" value="MISMATCH REPAIR PROTEIN, PUTATIVE (AFU_ORTHOLOGUE AFUA_8G05820)-RELATED"/>
    <property type="match status" value="1"/>
</dbReference>
<dbReference type="AlphaFoldDB" id="A0AAD9I010"/>
<evidence type="ECO:0000313" key="2">
    <source>
        <dbReference type="EMBL" id="KAK2068708.1"/>
    </source>
</evidence>
<reference evidence="2" key="1">
    <citation type="journal article" date="2023" name="Mol. Plant Microbe Interact.">
        <title>Elucidating the Obligate Nature and Biological Capacity of an Invasive Fungal Corn Pathogen.</title>
        <authorList>
            <person name="MacCready J.S."/>
            <person name="Roggenkamp E.M."/>
            <person name="Gdanetz K."/>
            <person name="Chilvers M.I."/>
        </authorList>
    </citation>
    <scope>NUCLEOTIDE SEQUENCE</scope>
    <source>
        <strain evidence="2">PM02</strain>
    </source>
</reference>
<dbReference type="GO" id="GO:0016887">
    <property type="term" value="F:ATP hydrolysis activity"/>
    <property type="evidence" value="ECO:0007669"/>
    <property type="project" value="InterPro"/>
</dbReference>
<dbReference type="Proteomes" id="UP001217918">
    <property type="component" value="Unassembled WGS sequence"/>
</dbReference>
<accession>A0AAD9I010</accession>
<dbReference type="PANTHER" id="PTHR10073">
    <property type="entry name" value="DNA MISMATCH REPAIR PROTEIN MLH, PMS, MUTL"/>
    <property type="match status" value="1"/>
</dbReference>
<name>A0AAD9I010_9PEZI</name>
<dbReference type="GO" id="GO:0140664">
    <property type="term" value="F:ATP-dependent DNA damage sensor activity"/>
    <property type="evidence" value="ECO:0007669"/>
    <property type="project" value="InterPro"/>
</dbReference>
<dbReference type="InterPro" id="IPR036890">
    <property type="entry name" value="HATPase_C_sf"/>
</dbReference>
<dbReference type="SUPFAM" id="SSF55874">
    <property type="entry name" value="ATPase domain of HSP90 chaperone/DNA topoisomerase II/histidine kinase"/>
    <property type="match status" value="1"/>
</dbReference>
<dbReference type="FunFam" id="3.30.565.10:FF:000017">
    <property type="entry name" value="PMS1 homolog 1, mismatch repair system component"/>
    <property type="match status" value="1"/>
</dbReference>